<protein>
    <submittedName>
        <fullName evidence="1">Uncharacterized protein</fullName>
    </submittedName>
</protein>
<dbReference type="EMBL" id="JACBZI010000001">
    <property type="protein sequence ID" value="NYI08593.1"/>
    <property type="molecule type" value="Genomic_DNA"/>
</dbReference>
<comment type="caution">
    <text evidence="1">The sequence shown here is derived from an EMBL/GenBank/DDBJ whole genome shotgun (WGS) entry which is preliminary data.</text>
</comment>
<dbReference type="RefSeq" id="WP_179529686.1">
    <property type="nucleotide sequence ID" value="NZ_BAAAPP010000002.1"/>
</dbReference>
<proteinExistence type="predicted"/>
<name>A0A7Y9YAF8_9ACTN</name>
<dbReference type="AlphaFoldDB" id="A0A7Y9YAF8"/>
<keyword evidence="2" id="KW-1185">Reference proteome</keyword>
<reference evidence="1 2" key="1">
    <citation type="submission" date="2020-07" db="EMBL/GenBank/DDBJ databases">
        <title>Sequencing the genomes of 1000 actinobacteria strains.</title>
        <authorList>
            <person name="Klenk H.-P."/>
        </authorList>
    </citation>
    <scope>NUCLEOTIDE SEQUENCE [LARGE SCALE GENOMIC DNA]</scope>
    <source>
        <strain evidence="1 2">DSM 18248</strain>
    </source>
</reference>
<accession>A0A7Y9YAF8</accession>
<organism evidence="1 2">
    <name type="scientific">Nocardioides marinus</name>
    <dbReference type="NCBI Taxonomy" id="374514"/>
    <lineage>
        <taxon>Bacteria</taxon>
        <taxon>Bacillati</taxon>
        <taxon>Actinomycetota</taxon>
        <taxon>Actinomycetes</taxon>
        <taxon>Propionibacteriales</taxon>
        <taxon>Nocardioidaceae</taxon>
        <taxon>Nocardioides</taxon>
    </lineage>
</organism>
<sequence length="61" mass="6650">MFMFTHDCTACDRTQLIFPSMITGATRTDAGTQVTFECWCGAPQTAIRGGATRDDRDMVAA</sequence>
<dbReference type="Proteomes" id="UP000537326">
    <property type="component" value="Unassembled WGS sequence"/>
</dbReference>
<evidence type="ECO:0000313" key="1">
    <source>
        <dbReference type="EMBL" id="NYI08593.1"/>
    </source>
</evidence>
<gene>
    <name evidence="1" type="ORF">BKA05_000108</name>
</gene>
<evidence type="ECO:0000313" key="2">
    <source>
        <dbReference type="Proteomes" id="UP000537326"/>
    </source>
</evidence>